<name>A0A2T2YI56_9BACT</name>
<proteinExistence type="predicted"/>
<evidence type="ECO:0000313" key="2">
    <source>
        <dbReference type="EMBL" id="PSR55193.1"/>
    </source>
</evidence>
<keyword evidence="3" id="KW-1185">Reference proteome</keyword>
<dbReference type="Proteomes" id="UP000240357">
    <property type="component" value="Unassembled WGS sequence"/>
</dbReference>
<dbReference type="EMBL" id="PYFT01000001">
    <property type="protein sequence ID" value="PSR55193.1"/>
    <property type="molecule type" value="Genomic_DNA"/>
</dbReference>
<sequence>MAKKKKTSEKKARVHKDLEGFEIKINPLGEISSNYDIDRINDFLDKNVRDKKLVHTQGKDEDDLYPIEHSDDESEEDEADFLPNASADSDELDEEDKPQKPKRKR</sequence>
<gene>
    <name evidence="2" type="ORF">AHMF7605_17610</name>
</gene>
<reference evidence="2 3" key="1">
    <citation type="submission" date="2018-03" db="EMBL/GenBank/DDBJ databases">
        <title>Adhaeribacter sp. HMF7605 Genome sequencing and assembly.</title>
        <authorList>
            <person name="Kang H."/>
            <person name="Kang J."/>
            <person name="Cha I."/>
            <person name="Kim H."/>
            <person name="Joh K."/>
        </authorList>
    </citation>
    <scope>NUCLEOTIDE SEQUENCE [LARGE SCALE GENOMIC DNA]</scope>
    <source>
        <strain evidence="2 3">HMF7605</strain>
    </source>
</reference>
<evidence type="ECO:0000313" key="3">
    <source>
        <dbReference type="Proteomes" id="UP000240357"/>
    </source>
</evidence>
<feature type="region of interest" description="Disordered" evidence="1">
    <location>
        <begin position="55"/>
        <end position="105"/>
    </location>
</feature>
<protein>
    <submittedName>
        <fullName evidence="2">Uncharacterized protein</fullName>
    </submittedName>
</protein>
<comment type="caution">
    <text evidence="2">The sequence shown here is derived from an EMBL/GenBank/DDBJ whole genome shotgun (WGS) entry which is preliminary data.</text>
</comment>
<dbReference type="OrthoDB" id="982933at2"/>
<organism evidence="2 3">
    <name type="scientific">Adhaeribacter arboris</name>
    <dbReference type="NCBI Taxonomy" id="2072846"/>
    <lineage>
        <taxon>Bacteria</taxon>
        <taxon>Pseudomonadati</taxon>
        <taxon>Bacteroidota</taxon>
        <taxon>Cytophagia</taxon>
        <taxon>Cytophagales</taxon>
        <taxon>Hymenobacteraceae</taxon>
        <taxon>Adhaeribacter</taxon>
    </lineage>
</organism>
<dbReference type="RefSeq" id="WP_106931371.1">
    <property type="nucleotide sequence ID" value="NZ_PYFT01000001.1"/>
</dbReference>
<evidence type="ECO:0000256" key="1">
    <source>
        <dbReference type="SAM" id="MobiDB-lite"/>
    </source>
</evidence>
<feature type="compositionally biased region" description="Acidic residues" evidence="1">
    <location>
        <begin position="60"/>
        <end position="80"/>
    </location>
</feature>
<dbReference type="AlphaFoldDB" id="A0A2T2YI56"/>
<accession>A0A2T2YI56</accession>